<evidence type="ECO:0000259" key="1">
    <source>
        <dbReference type="PROSITE" id="PS50853"/>
    </source>
</evidence>
<evidence type="ECO:0000313" key="3">
    <source>
        <dbReference type="Proteomes" id="UP000177042"/>
    </source>
</evidence>
<dbReference type="InterPro" id="IPR003961">
    <property type="entry name" value="FN3_dom"/>
</dbReference>
<dbReference type="InterPro" id="IPR013320">
    <property type="entry name" value="ConA-like_dom_sf"/>
</dbReference>
<protein>
    <recommendedName>
        <fullName evidence="1">Fibronectin type-III domain-containing protein</fullName>
    </recommendedName>
</protein>
<comment type="caution">
    <text evidence="2">The sequence shown here is derived from an EMBL/GenBank/DDBJ whole genome shotgun (WGS) entry which is preliminary data.</text>
</comment>
<dbReference type="SUPFAM" id="SSF49899">
    <property type="entry name" value="Concanavalin A-like lectins/glucanases"/>
    <property type="match status" value="1"/>
</dbReference>
<proteinExistence type="predicted"/>
<dbReference type="EMBL" id="MFCX01000005">
    <property type="protein sequence ID" value="OGE26688.1"/>
    <property type="molecule type" value="Genomic_DNA"/>
</dbReference>
<name>A0A1F5JDQ8_9BACT</name>
<dbReference type="GO" id="GO:0003993">
    <property type="term" value="F:acid phosphatase activity"/>
    <property type="evidence" value="ECO:0007669"/>
    <property type="project" value="InterPro"/>
</dbReference>
<dbReference type="Proteomes" id="UP000177042">
    <property type="component" value="Unassembled WGS sequence"/>
</dbReference>
<reference evidence="2 3" key="1">
    <citation type="journal article" date="2016" name="Nat. Commun.">
        <title>Thousands of microbial genomes shed light on interconnected biogeochemical processes in an aquifer system.</title>
        <authorList>
            <person name="Anantharaman K."/>
            <person name="Brown C.T."/>
            <person name="Hug L.A."/>
            <person name="Sharon I."/>
            <person name="Castelle C.J."/>
            <person name="Probst A.J."/>
            <person name="Thomas B.C."/>
            <person name="Singh A."/>
            <person name="Wilkins M.J."/>
            <person name="Karaoz U."/>
            <person name="Brodie E.L."/>
            <person name="Williams K.H."/>
            <person name="Hubbard S.S."/>
            <person name="Banfield J.F."/>
        </authorList>
    </citation>
    <scope>NUCLEOTIDE SEQUENCE [LARGE SCALE GENOMIC DNA]</scope>
</reference>
<dbReference type="CDD" id="cd00063">
    <property type="entry name" value="FN3"/>
    <property type="match status" value="1"/>
</dbReference>
<organism evidence="2 3">
    <name type="scientific">Candidatus Daviesbacteria bacterium RIFCSPHIGHO2_02_FULL_39_12</name>
    <dbReference type="NCBI Taxonomy" id="1797770"/>
    <lineage>
        <taxon>Bacteria</taxon>
        <taxon>Candidatus Daviesiibacteriota</taxon>
    </lineage>
</organism>
<gene>
    <name evidence="2" type="ORF">A3C26_00975</name>
</gene>
<dbReference type="SMART" id="SM00060">
    <property type="entry name" value="FN3"/>
    <property type="match status" value="1"/>
</dbReference>
<dbReference type="AlphaFoldDB" id="A0A1F5JDQ8"/>
<dbReference type="Pfam" id="PF16656">
    <property type="entry name" value="Pur_ac_phosph_N"/>
    <property type="match status" value="1"/>
</dbReference>
<evidence type="ECO:0000313" key="2">
    <source>
        <dbReference type="EMBL" id="OGE26688.1"/>
    </source>
</evidence>
<dbReference type="Gene3D" id="2.60.40.10">
    <property type="entry name" value="Immunoglobulins"/>
    <property type="match status" value="3"/>
</dbReference>
<dbReference type="GO" id="GO:0046872">
    <property type="term" value="F:metal ion binding"/>
    <property type="evidence" value="ECO:0007669"/>
    <property type="project" value="InterPro"/>
</dbReference>
<dbReference type="Gene3D" id="2.60.120.200">
    <property type="match status" value="1"/>
</dbReference>
<dbReference type="InterPro" id="IPR013783">
    <property type="entry name" value="Ig-like_fold"/>
</dbReference>
<dbReference type="InterPro" id="IPR036116">
    <property type="entry name" value="FN3_sf"/>
</dbReference>
<dbReference type="PROSITE" id="PS50853">
    <property type="entry name" value="FN3"/>
    <property type="match status" value="1"/>
</dbReference>
<sequence>MLPTDTSLSSNLKFWVDATDQSTLFQDSAGSSPVTANGQKVNSWNDKSGNGYHITQNGMGNPTYESSAINSLAGVYFNIANNDYYLRNTSLLTSSNFSTQQGTVFTVYRNDTFPTNNHFALTTIGSSVASVDLYLTTSFNGDFRNARIESANYSYPQTGTHIKSVTTSSGNGWKLYADGSLKGSASHSWGINTTFAIGAELNHGSSSFVGYISEVIIFNTGLTDTQRKNIEAYLQGKYAVSAGYATLTRDTSTTYNSSAGSAKLVTGSNTTAFNQSVNVGDTNTYNLVSYARTDGSAVTSSDVELFYNGSTISTTYTSVGSGWYKLTGTLTGANASRLYGVQVKANKTVYVDNFSLNNYASSGTLTSSIFDTEFSAGAAWGTLTYTSSGSTVAVKVRTSNSSSMAGATDFSSCSAVTSGNDISSNSCVTDSHRYIQYQLSLSTSDTSSTPTFSDVSIAFATYDADAPSISLTALTPDPNSDNTPTLSGTATESVGTVSNVQFQMDSTSGSWTACTADDGAFDEASETFTCTPSALSDGSHTMYVRATDSNSNTTSNASASTDTFIIDVTAPASFDLDSPGHESYTTNQRPTFKWKATTDATSGLSSYSLEVDNGDSGDFSITGIPTSRTTDYDTSKYLVHYENFSDSDSTNNYISIYTKSSSSWGSGENDGKLKEGSRTWTIKAIDAAGNERSEGRTVIVDLTGPTLSSLSSSDSAGSKDGYQLVTNQKPSLTGTITDNYSPDKVEISIYKENYFLGAITSKELFTTLTYSLSNGANSKSLSFSIPVPDSLDYGSYEVNIKGQDKAGNKSGISTIYFKVLTARQTKELLQGKISKEEKKTIQDNAQVPLPRLEEKARERREKEAQEFEKVITPFSQTFSVIPDLIGNLYKSSTAWIPAFAGMTKEVAGMARDAAGRAGRTIAVAVKEVNVAMDRSSDNIQKEIVSTYKSMPSMVSINQILRPAADTAIAARKEVGRRLENGGQMLAQISNNTLIAVRNTSIASEENTKRAINKFYSESSKVLAGGISKLAFGVGERADIVSNRLSVAIVNFGYLFATEPTRIYDVSVADLSPTSVKVSWRTNHPANGKINYGLDESYPLDAQTSKRTTYHEFTLTNLTSNTEYHFEVMSQNKNYVYDANRKFTTPKQ</sequence>
<accession>A0A1F5JDQ8</accession>
<dbReference type="SUPFAM" id="SSF49265">
    <property type="entry name" value="Fibronectin type III"/>
    <property type="match status" value="1"/>
</dbReference>
<dbReference type="InterPro" id="IPR015914">
    <property type="entry name" value="PAPs_N"/>
</dbReference>
<feature type="domain" description="Fibronectin type-III" evidence="1">
    <location>
        <begin position="1061"/>
        <end position="1147"/>
    </location>
</feature>